<keyword evidence="11" id="KW-0630">Potassium</keyword>
<evidence type="ECO:0000313" key="19">
    <source>
        <dbReference type="EMBL" id="CAH1958907.1"/>
    </source>
</evidence>
<feature type="transmembrane region" description="Helical" evidence="17">
    <location>
        <begin position="249"/>
        <end position="271"/>
    </location>
</feature>
<gene>
    <name evidence="19" type="ORF">ACAOBT_LOCUS2923</name>
</gene>
<name>A0A9P0NW77_ACAOB</name>
<dbReference type="GO" id="GO:0008273">
    <property type="term" value="F:calcium, potassium:sodium antiporter activity"/>
    <property type="evidence" value="ECO:0007669"/>
    <property type="project" value="TreeGrafter"/>
</dbReference>
<comment type="caution">
    <text evidence="19">The sequence shown here is derived from an EMBL/GenBank/DDBJ whole genome shotgun (WGS) entry which is preliminary data.</text>
</comment>
<sequence length="381" mass="42585">MSVATSCPELFTNIIGTFVTESDIGIGTIVGSSLFNGLGVAAIGGLAAPFPLKLDWWPLTRDCLIYIVAVTALVAITWDGVILWYEALALVIIYVIYFVLMFQNDRISVVVRRRVQKNSQNMRKRENENEREIVPRVSIISAYGSYLDENTKKQLEANHAPLEKIEEQEVEEAKKSIFTKPEGPLYKKIFFYYSWPIQFVLRCTIPNPKLHPKLFPVTFALCIIWIGVNSYVVSWMISIIGNLLNLPDAVLGMTFLAVGGCLPESISMTIISRRGEGAFGVSNSLGANSMNILMSLGMPWFFKNMLNLYRGNHDGIHIQSGSIEYTILALIFVSFCLYTVLALNKFRLGKLVGATLLFIYASMVVLAVLSEMLFFPTAKEC</sequence>
<evidence type="ECO:0000256" key="13">
    <source>
        <dbReference type="ARBA" id="ARBA00023053"/>
    </source>
</evidence>
<dbReference type="Proteomes" id="UP001152888">
    <property type="component" value="Unassembled WGS sequence"/>
</dbReference>
<keyword evidence="6" id="KW-0109">Calcium transport</keyword>
<feature type="transmembrane region" description="Helical" evidence="17">
    <location>
        <begin position="24"/>
        <end position="47"/>
    </location>
</feature>
<evidence type="ECO:0000256" key="7">
    <source>
        <dbReference type="ARBA" id="ARBA00022692"/>
    </source>
</evidence>
<dbReference type="GO" id="GO:0005886">
    <property type="term" value="C:plasma membrane"/>
    <property type="evidence" value="ECO:0007669"/>
    <property type="project" value="TreeGrafter"/>
</dbReference>
<proteinExistence type="inferred from homology"/>
<evidence type="ECO:0000256" key="17">
    <source>
        <dbReference type="SAM" id="Phobius"/>
    </source>
</evidence>
<evidence type="ECO:0000256" key="15">
    <source>
        <dbReference type="ARBA" id="ARBA00023136"/>
    </source>
</evidence>
<keyword evidence="20" id="KW-1185">Reference proteome</keyword>
<keyword evidence="14" id="KW-0406">Ion transport</keyword>
<keyword evidence="7 17" id="KW-0812">Transmembrane</keyword>
<keyword evidence="8" id="KW-0732">Signal</keyword>
<comment type="similarity">
    <text evidence="2">Belongs to the Ca(2+):cation antiporter (CaCA) (TC 2.A.19) family. SLC24A subfamily.</text>
</comment>
<feature type="transmembrane region" description="Helical" evidence="17">
    <location>
        <begin position="59"/>
        <end position="76"/>
    </location>
</feature>
<feature type="transmembrane region" description="Helical" evidence="17">
    <location>
        <begin position="283"/>
        <end position="302"/>
    </location>
</feature>
<evidence type="ECO:0000256" key="11">
    <source>
        <dbReference type="ARBA" id="ARBA00022958"/>
    </source>
</evidence>
<keyword evidence="9" id="KW-0106">Calcium</keyword>
<feature type="transmembrane region" description="Helical" evidence="17">
    <location>
        <begin position="355"/>
        <end position="375"/>
    </location>
</feature>
<dbReference type="InterPro" id="IPR044880">
    <property type="entry name" value="NCX_ion-bd_dom_sf"/>
</dbReference>
<evidence type="ECO:0000313" key="20">
    <source>
        <dbReference type="Proteomes" id="UP001152888"/>
    </source>
</evidence>
<dbReference type="Pfam" id="PF01699">
    <property type="entry name" value="Na_Ca_ex"/>
    <property type="match status" value="2"/>
</dbReference>
<evidence type="ECO:0000256" key="16">
    <source>
        <dbReference type="ARBA" id="ARBA00023201"/>
    </source>
</evidence>
<dbReference type="PANTHER" id="PTHR10846">
    <property type="entry name" value="SODIUM/POTASSIUM/CALCIUM EXCHANGER"/>
    <property type="match status" value="1"/>
</dbReference>
<evidence type="ECO:0000256" key="9">
    <source>
        <dbReference type="ARBA" id="ARBA00022837"/>
    </source>
</evidence>
<dbReference type="AlphaFoldDB" id="A0A9P0NW77"/>
<comment type="subcellular location">
    <subcellularLocation>
        <location evidence="1">Membrane</location>
        <topology evidence="1">Multi-pass membrane protein</topology>
    </subcellularLocation>
</comment>
<dbReference type="EMBL" id="CAKOFQ010006679">
    <property type="protein sequence ID" value="CAH1958907.1"/>
    <property type="molecule type" value="Genomic_DNA"/>
</dbReference>
<evidence type="ECO:0000256" key="10">
    <source>
        <dbReference type="ARBA" id="ARBA00022847"/>
    </source>
</evidence>
<dbReference type="FunFam" id="1.20.1420.30:FF:000009">
    <property type="entry name" value="sodium/potassium/calcium exchanger 5 isoform X2"/>
    <property type="match status" value="1"/>
</dbReference>
<organism evidence="19 20">
    <name type="scientific">Acanthoscelides obtectus</name>
    <name type="common">Bean weevil</name>
    <name type="synonym">Bruchus obtectus</name>
    <dbReference type="NCBI Taxonomy" id="200917"/>
    <lineage>
        <taxon>Eukaryota</taxon>
        <taxon>Metazoa</taxon>
        <taxon>Ecdysozoa</taxon>
        <taxon>Arthropoda</taxon>
        <taxon>Hexapoda</taxon>
        <taxon>Insecta</taxon>
        <taxon>Pterygota</taxon>
        <taxon>Neoptera</taxon>
        <taxon>Endopterygota</taxon>
        <taxon>Coleoptera</taxon>
        <taxon>Polyphaga</taxon>
        <taxon>Cucujiformia</taxon>
        <taxon>Chrysomeloidea</taxon>
        <taxon>Chrysomelidae</taxon>
        <taxon>Bruchinae</taxon>
        <taxon>Bruchini</taxon>
        <taxon>Acanthoscelides</taxon>
    </lineage>
</organism>
<dbReference type="PANTHER" id="PTHR10846:SF2">
    <property type="entry name" value="RE48874P"/>
    <property type="match status" value="1"/>
</dbReference>
<keyword evidence="16" id="KW-0739">Sodium transport</keyword>
<evidence type="ECO:0000256" key="12">
    <source>
        <dbReference type="ARBA" id="ARBA00022989"/>
    </source>
</evidence>
<keyword evidence="12 17" id="KW-1133">Transmembrane helix</keyword>
<dbReference type="Gene3D" id="1.20.1420.30">
    <property type="entry name" value="NCX, central ion-binding region"/>
    <property type="match status" value="2"/>
</dbReference>
<accession>A0A9P0NW77</accession>
<keyword evidence="3" id="KW-0813">Transport</keyword>
<evidence type="ECO:0000256" key="3">
    <source>
        <dbReference type="ARBA" id="ARBA00022448"/>
    </source>
</evidence>
<feature type="transmembrane region" description="Helical" evidence="17">
    <location>
        <begin position="82"/>
        <end position="102"/>
    </location>
</feature>
<evidence type="ECO:0000256" key="8">
    <source>
        <dbReference type="ARBA" id="ARBA00022729"/>
    </source>
</evidence>
<evidence type="ECO:0000256" key="6">
    <source>
        <dbReference type="ARBA" id="ARBA00022568"/>
    </source>
</evidence>
<reference evidence="19" key="1">
    <citation type="submission" date="2022-03" db="EMBL/GenBank/DDBJ databases">
        <authorList>
            <person name="Sayadi A."/>
        </authorList>
    </citation>
    <scope>NUCLEOTIDE SEQUENCE</scope>
</reference>
<dbReference type="GO" id="GO:0015293">
    <property type="term" value="F:symporter activity"/>
    <property type="evidence" value="ECO:0007669"/>
    <property type="project" value="UniProtKB-KW"/>
</dbReference>
<evidence type="ECO:0000256" key="5">
    <source>
        <dbReference type="ARBA" id="ARBA00022538"/>
    </source>
</evidence>
<evidence type="ECO:0000256" key="4">
    <source>
        <dbReference type="ARBA" id="ARBA00022449"/>
    </source>
</evidence>
<feature type="domain" description="Sodium/calcium exchanger membrane region" evidence="18">
    <location>
        <begin position="216"/>
        <end position="368"/>
    </location>
</feature>
<evidence type="ECO:0000256" key="2">
    <source>
        <dbReference type="ARBA" id="ARBA00005364"/>
    </source>
</evidence>
<feature type="transmembrane region" description="Helical" evidence="17">
    <location>
        <begin position="322"/>
        <end position="343"/>
    </location>
</feature>
<keyword evidence="13" id="KW-0915">Sodium</keyword>
<dbReference type="InterPro" id="IPR004837">
    <property type="entry name" value="NaCa_Exmemb"/>
</dbReference>
<dbReference type="InterPro" id="IPR004481">
    <property type="entry name" value="K/Na/Ca-exchanger"/>
</dbReference>
<evidence type="ECO:0000259" key="18">
    <source>
        <dbReference type="Pfam" id="PF01699"/>
    </source>
</evidence>
<dbReference type="GO" id="GO:0006874">
    <property type="term" value="P:intracellular calcium ion homeostasis"/>
    <property type="evidence" value="ECO:0007669"/>
    <property type="project" value="TreeGrafter"/>
</dbReference>
<feature type="domain" description="Sodium/calcium exchanger membrane region" evidence="18">
    <location>
        <begin position="2"/>
        <end position="102"/>
    </location>
</feature>
<dbReference type="OrthoDB" id="2127281at2759"/>
<evidence type="ECO:0000256" key="14">
    <source>
        <dbReference type="ARBA" id="ARBA00023065"/>
    </source>
</evidence>
<keyword evidence="5" id="KW-0633">Potassium transport</keyword>
<keyword evidence="4" id="KW-0050">Antiport</keyword>
<keyword evidence="10" id="KW-0769">Symport</keyword>
<protein>
    <recommendedName>
        <fullName evidence="18">Sodium/calcium exchanger membrane region domain-containing protein</fullName>
    </recommendedName>
</protein>
<evidence type="ECO:0000256" key="1">
    <source>
        <dbReference type="ARBA" id="ARBA00004141"/>
    </source>
</evidence>
<keyword evidence="15 17" id="KW-0472">Membrane</keyword>
<feature type="transmembrane region" description="Helical" evidence="17">
    <location>
        <begin position="214"/>
        <end position="237"/>
    </location>
</feature>
<dbReference type="GO" id="GO:0005262">
    <property type="term" value="F:calcium channel activity"/>
    <property type="evidence" value="ECO:0007669"/>
    <property type="project" value="TreeGrafter"/>
</dbReference>